<feature type="domain" description="NADAR" evidence="4">
    <location>
        <begin position="68"/>
        <end position="167"/>
    </location>
</feature>
<keyword evidence="6" id="KW-1185">Reference proteome</keyword>
<accession>A0ABP7NV93</accession>
<dbReference type="Gene3D" id="1.10.357.40">
    <property type="entry name" value="YbiA-like"/>
    <property type="match status" value="1"/>
</dbReference>
<organism evidence="5 6">
    <name type="scientific">Streptomyces marokkonensis</name>
    <dbReference type="NCBI Taxonomy" id="324855"/>
    <lineage>
        <taxon>Bacteria</taxon>
        <taxon>Bacillati</taxon>
        <taxon>Actinomycetota</taxon>
        <taxon>Actinomycetes</taxon>
        <taxon>Kitasatosporales</taxon>
        <taxon>Streptomycetaceae</taxon>
        <taxon>Streptomyces</taxon>
    </lineage>
</organism>
<dbReference type="SUPFAM" id="SSF143990">
    <property type="entry name" value="YbiA-like"/>
    <property type="match status" value="2"/>
</dbReference>
<evidence type="ECO:0000313" key="6">
    <source>
        <dbReference type="Proteomes" id="UP001500034"/>
    </source>
</evidence>
<protein>
    <submittedName>
        <fullName evidence="5">NADAR family protein</fullName>
    </submittedName>
</protein>
<feature type="compositionally biased region" description="Gly residues" evidence="3">
    <location>
        <begin position="180"/>
        <end position="195"/>
    </location>
</feature>
<name>A0ABP7NV93_9ACTN</name>
<evidence type="ECO:0000256" key="2">
    <source>
        <dbReference type="ARBA" id="ARBA00000751"/>
    </source>
</evidence>
<dbReference type="InterPro" id="IPR012816">
    <property type="entry name" value="NADAR"/>
</dbReference>
<dbReference type="Pfam" id="PF08719">
    <property type="entry name" value="NADAR"/>
    <property type="match status" value="2"/>
</dbReference>
<evidence type="ECO:0000256" key="1">
    <source>
        <dbReference type="ARBA" id="ARBA00000022"/>
    </source>
</evidence>
<proteinExistence type="predicted"/>
<dbReference type="InterPro" id="IPR037238">
    <property type="entry name" value="YbiA-like_sf"/>
</dbReference>
<dbReference type="CDD" id="cd15457">
    <property type="entry name" value="NADAR"/>
    <property type="match status" value="1"/>
</dbReference>
<comment type="catalytic activity">
    <reaction evidence="2">
        <text>2,5-diamino-6-hydroxy-4-(5-phosphoribosylamino)-pyrimidine + H2O = 2,5,6-triamino-4-hydroxypyrimidine + D-ribose 5-phosphate</text>
        <dbReference type="Rhea" id="RHEA:23436"/>
        <dbReference type="ChEBI" id="CHEBI:15377"/>
        <dbReference type="ChEBI" id="CHEBI:58614"/>
        <dbReference type="ChEBI" id="CHEBI:78346"/>
        <dbReference type="ChEBI" id="CHEBI:137796"/>
    </reaction>
</comment>
<dbReference type="Proteomes" id="UP001500034">
    <property type="component" value="Unassembled WGS sequence"/>
</dbReference>
<reference evidence="6" key="1">
    <citation type="journal article" date="2019" name="Int. J. Syst. Evol. Microbiol.">
        <title>The Global Catalogue of Microorganisms (GCM) 10K type strain sequencing project: providing services to taxonomists for standard genome sequencing and annotation.</title>
        <authorList>
            <consortium name="The Broad Institute Genomics Platform"/>
            <consortium name="The Broad Institute Genome Sequencing Center for Infectious Disease"/>
            <person name="Wu L."/>
            <person name="Ma J."/>
        </authorList>
    </citation>
    <scope>NUCLEOTIDE SEQUENCE [LARGE SCALE GENOMIC DNA]</scope>
    <source>
        <strain evidence="6">JCM 17027</strain>
    </source>
</reference>
<comment type="caution">
    <text evidence="5">The sequence shown here is derived from an EMBL/GenBank/DDBJ whole genome shotgun (WGS) entry which is preliminary data.</text>
</comment>
<feature type="domain" description="NADAR" evidence="4">
    <location>
        <begin position="194"/>
        <end position="246"/>
    </location>
</feature>
<dbReference type="NCBIfam" id="TIGR02464">
    <property type="entry name" value="ribofla_fusion"/>
    <property type="match status" value="1"/>
</dbReference>
<sequence>MARARLACMERTTGETATGVRTTTERTTGATGTIDSREALIGRVRAGARVKYLLFWGHRPLPDGRIGPSCLSQWWPSRFTVAGVEYATAEHWMMAGKARLFEDAEAERRVLAADHPAAAKKAGRLVRGFDEAVWERERFRIVVEGSVHKFASNPALRAFLLGTGRGERDEETPAEDGRPPAGGGRLPAGGGRLPAGGGRVLVEASPVDRVWGIGLAPDDEAATDPERWRGANLLGFALMAARQRLRESG</sequence>
<dbReference type="EMBL" id="BAABCQ010000006">
    <property type="protein sequence ID" value="GAA3954788.1"/>
    <property type="molecule type" value="Genomic_DNA"/>
</dbReference>
<gene>
    <name evidence="5" type="ORF">GCM10022384_05250</name>
</gene>
<evidence type="ECO:0000256" key="3">
    <source>
        <dbReference type="SAM" id="MobiDB-lite"/>
    </source>
</evidence>
<feature type="region of interest" description="Disordered" evidence="3">
    <location>
        <begin position="162"/>
        <end position="195"/>
    </location>
</feature>
<evidence type="ECO:0000313" key="5">
    <source>
        <dbReference type="EMBL" id="GAA3954788.1"/>
    </source>
</evidence>
<evidence type="ECO:0000259" key="4">
    <source>
        <dbReference type="Pfam" id="PF08719"/>
    </source>
</evidence>
<comment type="catalytic activity">
    <reaction evidence="1">
        <text>5-amino-6-(5-phospho-D-ribosylamino)uracil + H2O = 5,6-diaminouracil + D-ribose 5-phosphate</text>
        <dbReference type="Rhea" id="RHEA:55020"/>
        <dbReference type="ChEBI" id="CHEBI:15377"/>
        <dbReference type="ChEBI" id="CHEBI:46252"/>
        <dbReference type="ChEBI" id="CHEBI:58453"/>
        <dbReference type="ChEBI" id="CHEBI:78346"/>
    </reaction>
</comment>